<accession>A0A6M3X584</accession>
<dbReference type="EMBL" id="MT143923">
    <property type="protein sequence ID" value="QJH92819.1"/>
    <property type="molecule type" value="Genomic_DNA"/>
</dbReference>
<protein>
    <submittedName>
        <fullName evidence="1">Uncharacterized protein</fullName>
    </submittedName>
</protein>
<proteinExistence type="predicted"/>
<gene>
    <name evidence="1" type="ORF">MM171A02327_0010</name>
</gene>
<dbReference type="AlphaFoldDB" id="A0A6M3X584"/>
<organism evidence="1">
    <name type="scientific">viral metagenome</name>
    <dbReference type="NCBI Taxonomy" id="1070528"/>
    <lineage>
        <taxon>unclassified sequences</taxon>
        <taxon>metagenomes</taxon>
        <taxon>organismal metagenomes</taxon>
    </lineage>
</organism>
<sequence length="103" mass="11793">MSDPGFPLPLMKKCAICGAPAVVRCGGPTLCDKHLEEQLPILEAYSREVKELIKKYKDLGLFVGYQYREFEFLSCSIHAIYTDPAFYKEWSRSILKANEEKDI</sequence>
<name>A0A6M3X584_9ZZZZ</name>
<evidence type="ECO:0000313" key="1">
    <source>
        <dbReference type="EMBL" id="QJH92819.1"/>
    </source>
</evidence>
<reference evidence="1" key="1">
    <citation type="submission" date="2020-03" db="EMBL/GenBank/DDBJ databases">
        <title>The deep terrestrial virosphere.</title>
        <authorList>
            <person name="Holmfeldt K."/>
            <person name="Nilsson E."/>
            <person name="Simone D."/>
            <person name="Lopez-Fernandez M."/>
            <person name="Wu X."/>
            <person name="de Brujin I."/>
            <person name="Lundin D."/>
            <person name="Andersson A."/>
            <person name="Bertilsson S."/>
            <person name="Dopson M."/>
        </authorList>
    </citation>
    <scope>NUCLEOTIDE SEQUENCE</scope>
    <source>
        <strain evidence="1">MM171A02327</strain>
    </source>
</reference>